<feature type="transmembrane region" description="Helical" evidence="1">
    <location>
        <begin position="30"/>
        <end position="50"/>
    </location>
</feature>
<evidence type="ECO:0000313" key="2">
    <source>
        <dbReference type="EMBL" id="SVA07961.1"/>
    </source>
</evidence>
<accession>A0A381SXC7</accession>
<keyword evidence="1" id="KW-0812">Transmembrane</keyword>
<organism evidence="2">
    <name type="scientific">marine metagenome</name>
    <dbReference type="NCBI Taxonomy" id="408172"/>
    <lineage>
        <taxon>unclassified sequences</taxon>
        <taxon>metagenomes</taxon>
        <taxon>ecological metagenomes</taxon>
    </lineage>
</organism>
<dbReference type="Pfam" id="PF19700">
    <property type="entry name" value="DUF6198"/>
    <property type="match status" value="1"/>
</dbReference>
<keyword evidence="1" id="KW-1133">Transmembrane helix</keyword>
<dbReference type="PANTHER" id="PTHR40078:SF1">
    <property type="entry name" value="INTEGRAL MEMBRANE PROTEIN"/>
    <property type="match status" value="1"/>
</dbReference>
<feature type="transmembrane region" description="Helical" evidence="1">
    <location>
        <begin position="128"/>
        <end position="152"/>
    </location>
</feature>
<dbReference type="EMBL" id="UINC01003627">
    <property type="protein sequence ID" value="SVA07961.1"/>
    <property type="molecule type" value="Genomic_DNA"/>
</dbReference>
<keyword evidence="1" id="KW-0472">Membrane</keyword>
<sequence length="228" mass="23407">MESVGPPGPGRTVPWCGHQNDPVKESTIRAAAILVGLVLFGLGIGALFLADLGVGPWDVLHDALAGLIDRQPGTVIIGLGIILLGLVAALRQPIGPATVANVLIIGATVNVVLAVVEPPGAWPVRGALVVLAPLAVAFGSMLYLGAGLGTGVRDGLMTALIDTGLSIRAARTCLEVTVLVGGGALGGSYGVGTLVFAVLVGPLLQVFRHRVWAGYHEPVGWVYRRRRS</sequence>
<feature type="transmembrane region" description="Helical" evidence="1">
    <location>
        <begin position="173"/>
        <end position="200"/>
    </location>
</feature>
<dbReference type="AlphaFoldDB" id="A0A381SXC7"/>
<feature type="transmembrane region" description="Helical" evidence="1">
    <location>
        <begin position="70"/>
        <end position="90"/>
    </location>
</feature>
<gene>
    <name evidence="2" type="ORF">METZ01_LOCUS60815</name>
</gene>
<evidence type="ECO:0008006" key="3">
    <source>
        <dbReference type="Google" id="ProtNLM"/>
    </source>
</evidence>
<feature type="transmembrane region" description="Helical" evidence="1">
    <location>
        <begin position="97"/>
        <end position="116"/>
    </location>
</feature>
<reference evidence="2" key="1">
    <citation type="submission" date="2018-05" db="EMBL/GenBank/DDBJ databases">
        <authorList>
            <person name="Lanie J.A."/>
            <person name="Ng W.-L."/>
            <person name="Kazmierczak K.M."/>
            <person name="Andrzejewski T.M."/>
            <person name="Davidsen T.M."/>
            <person name="Wayne K.J."/>
            <person name="Tettelin H."/>
            <person name="Glass J.I."/>
            <person name="Rusch D."/>
            <person name="Podicherti R."/>
            <person name="Tsui H.-C.T."/>
            <person name="Winkler M.E."/>
        </authorList>
    </citation>
    <scope>NUCLEOTIDE SEQUENCE</scope>
</reference>
<dbReference type="PANTHER" id="PTHR40078">
    <property type="entry name" value="INTEGRAL MEMBRANE PROTEIN-RELATED"/>
    <property type="match status" value="1"/>
</dbReference>
<dbReference type="InterPro" id="IPR038750">
    <property type="entry name" value="YczE/YyaS-like"/>
</dbReference>
<evidence type="ECO:0000256" key="1">
    <source>
        <dbReference type="SAM" id="Phobius"/>
    </source>
</evidence>
<name>A0A381SXC7_9ZZZZ</name>
<protein>
    <recommendedName>
        <fullName evidence="3">Membrane protein YczE</fullName>
    </recommendedName>
</protein>
<proteinExistence type="predicted"/>